<keyword evidence="2" id="KW-1185">Reference proteome</keyword>
<dbReference type="AlphaFoldDB" id="A0A5E4PWU2"/>
<dbReference type="EMBL" id="FZQP02000537">
    <property type="protein sequence ID" value="VVC89400.1"/>
    <property type="molecule type" value="Genomic_DNA"/>
</dbReference>
<gene>
    <name evidence="1" type="ORF">LSINAPIS_LOCUS2531</name>
</gene>
<reference evidence="1 2" key="1">
    <citation type="submission" date="2017-07" db="EMBL/GenBank/DDBJ databases">
        <authorList>
            <person name="Talla V."/>
            <person name="Backstrom N."/>
        </authorList>
    </citation>
    <scope>NUCLEOTIDE SEQUENCE [LARGE SCALE GENOMIC DNA]</scope>
</reference>
<evidence type="ECO:0000313" key="2">
    <source>
        <dbReference type="Proteomes" id="UP000324832"/>
    </source>
</evidence>
<organism evidence="1 2">
    <name type="scientific">Leptidea sinapis</name>
    <dbReference type="NCBI Taxonomy" id="189913"/>
    <lineage>
        <taxon>Eukaryota</taxon>
        <taxon>Metazoa</taxon>
        <taxon>Ecdysozoa</taxon>
        <taxon>Arthropoda</taxon>
        <taxon>Hexapoda</taxon>
        <taxon>Insecta</taxon>
        <taxon>Pterygota</taxon>
        <taxon>Neoptera</taxon>
        <taxon>Endopterygota</taxon>
        <taxon>Lepidoptera</taxon>
        <taxon>Glossata</taxon>
        <taxon>Ditrysia</taxon>
        <taxon>Papilionoidea</taxon>
        <taxon>Pieridae</taxon>
        <taxon>Dismorphiinae</taxon>
        <taxon>Leptidea</taxon>
    </lineage>
</organism>
<proteinExistence type="predicted"/>
<protein>
    <submittedName>
        <fullName evidence="1">Uncharacterized protein</fullName>
    </submittedName>
</protein>
<evidence type="ECO:0000313" key="1">
    <source>
        <dbReference type="EMBL" id="VVC89400.1"/>
    </source>
</evidence>
<dbReference type="Proteomes" id="UP000324832">
    <property type="component" value="Unassembled WGS sequence"/>
</dbReference>
<sequence>MLPQTTYSTAQMILRNWVNRHRIVPCDLEIQTLARSLRDFSYGFILDTLESFLTSDRIIHIASQGLRSQDIHEYFLQNGTQPKTDHDKYKKWFTDKTHWGKFERKALEERLQFKEAVLRWKEKEQKKKKKMTH</sequence>
<accession>A0A5E4PWU2</accession>
<name>A0A5E4PWU2_9NEOP</name>